<dbReference type="EMBL" id="JAJAGQ010000007">
    <property type="protein sequence ID" value="KAJ8558419.1"/>
    <property type="molecule type" value="Genomic_DNA"/>
</dbReference>
<proteinExistence type="predicted"/>
<organism evidence="2 3">
    <name type="scientific">Anisodus acutangulus</name>
    <dbReference type="NCBI Taxonomy" id="402998"/>
    <lineage>
        <taxon>Eukaryota</taxon>
        <taxon>Viridiplantae</taxon>
        <taxon>Streptophyta</taxon>
        <taxon>Embryophyta</taxon>
        <taxon>Tracheophyta</taxon>
        <taxon>Spermatophyta</taxon>
        <taxon>Magnoliopsida</taxon>
        <taxon>eudicotyledons</taxon>
        <taxon>Gunneridae</taxon>
        <taxon>Pentapetalae</taxon>
        <taxon>asterids</taxon>
        <taxon>lamiids</taxon>
        <taxon>Solanales</taxon>
        <taxon>Solanaceae</taxon>
        <taxon>Solanoideae</taxon>
        <taxon>Hyoscyameae</taxon>
        <taxon>Anisodus</taxon>
    </lineage>
</organism>
<gene>
    <name evidence="2" type="ORF">K7X08_005185</name>
</gene>
<sequence length="177" mass="19880">MIVVKCSGCLYGDELQLYDPQNEEEEQSSTERSTTTEITEVQETPKKTAKDWLTITFTAEGAKEKVNKEVDTIDAIVSAMRAKENKSIVGVKAIKKHQEKENYSIIEEQNSINKVKVIDTTKQLYVSTVEGPKEKTISVMQDVDQQFQDDEHKNVKLPDDPKDTQVDNISIAVATNG</sequence>
<protein>
    <submittedName>
        <fullName evidence="2">Uncharacterized protein</fullName>
    </submittedName>
</protein>
<dbReference type="AlphaFoldDB" id="A0A9Q1RIW4"/>
<evidence type="ECO:0000313" key="3">
    <source>
        <dbReference type="Proteomes" id="UP001152561"/>
    </source>
</evidence>
<comment type="caution">
    <text evidence="2">The sequence shown here is derived from an EMBL/GenBank/DDBJ whole genome shotgun (WGS) entry which is preliminary data.</text>
</comment>
<name>A0A9Q1RIW4_9SOLA</name>
<evidence type="ECO:0000256" key="1">
    <source>
        <dbReference type="SAM" id="MobiDB-lite"/>
    </source>
</evidence>
<accession>A0A9Q1RIW4</accession>
<feature type="region of interest" description="Disordered" evidence="1">
    <location>
        <begin position="20"/>
        <end position="45"/>
    </location>
</feature>
<feature type="compositionally biased region" description="Low complexity" evidence="1">
    <location>
        <begin position="30"/>
        <end position="39"/>
    </location>
</feature>
<evidence type="ECO:0000313" key="2">
    <source>
        <dbReference type="EMBL" id="KAJ8558419.1"/>
    </source>
</evidence>
<dbReference type="Proteomes" id="UP001152561">
    <property type="component" value="Unassembled WGS sequence"/>
</dbReference>
<reference evidence="3" key="1">
    <citation type="journal article" date="2023" name="Proc. Natl. Acad. Sci. U.S.A.">
        <title>Genomic and structural basis for evolution of tropane alkaloid biosynthesis.</title>
        <authorList>
            <person name="Wanga Y.-J."/>
            <person name="Taina T."/>
            <person name="Yua J.-Y."/>
            <person name="Lia J."/>
            <person name="Xua B."/>
            <person name="Chenc J."/>
            <person name="D'Auriad J.C."/>
            <person name="Huanga J.-P."/>
            <person name="Huanga S.-X."/>
        </authorList>
    </citation>
    <scope>NUCLEOTIDE SEQUENCE [LARGE SCALE GENOMIC DNA]</scope>
    <source>
        <strain evidence="3">cv. KIB-2019</strain>
    </source>
</reference>
<keyword evidence="3" id="KW-1185">Reference proteome</keyword>